<comment type="similarity">
    <text evidence="2">Belongs to the DoxX family.</text>
</comment>
<keyword evidence="6 7" id="KW-0472">Membrane</keyword>
<accession>A0A4Y9S2M8</accession>
<dbReference type="GO" id="GO:0005886">
    <property type="term" value="C:plasma membrane"/>
    <property type="evidence" value="ECO:0007669"/>
    <property type="project" value="UniProtKB-SubCell"/>
</dbReference>
<dbReference type="Proteomes" id="UP000298216">
    <property type="component" value="Unassembled WGS sequence"/>
</dbReference>
<evidence type="ECO:0000256" key="3">
    <source>
        <dbReference type="ARBA" id="ARBA00022475"/>
    </source>
</evidence>
<dbReference type="InterPro" id="IPR032808">
    <property type="entry name" value="DoxX"/>
</dbReference>
<dbReference type="RefSeq" id="WP_135193573.1">
    <property type="nucleotide sequence ID" value="NZ_SPVH01000002.1"/>
</dbReference>
<feature type="transmembrane region" description="Helical" evidence="7">
    <location>
        <begin position="85"/>
        <end position="105"/>
    </location>
</feature>
<comment type="caution">
    <text evidence="8">The sequence shown here is derived from an EMBL/GenBank/DDBJ whole genome shotgun (WGS) entry which is preliminary data.</text>
</comment>
<feature type="transmembrane region" description="Helical" evidence="7">
    <location>
        <begin position="117"/>
        <end position="136"/>
    </location>
</feature>
<dbReference type="PANTHER" id="PTHR33452:SF1">
    <property type="entry name" value="INNER MEMBRANE PROTEIN YPHA-RELATED"/>
    <property type="match status" value="1"/>
</dbReference>
<reference evidence="8 9" key="1">
    <citation type="submission" date="2019-03" db="EMBL/GenBank/DDBJ databases">
        <title>Draft genome of Brevundimonas sp. a heavy metal resistant soil bacteria.</title>
        <authorList>
            <person name="Soto J."/>
        </authorList>
    </citation>
    <scope>NUCLEOTIDE SEQUENCE [LARGE SCALE GENOMIC DNA]</scope>
    <source>
        <strain evidence="8 9">B-10</strain>
    </source>
</reference>
<feature type="transmembrane region" description="Helical" evidence="7">
    <location>
        <begin position="60"/>
        <end position="78"/>
    </location>
</feature>
<keyword evidence="9" id="KW-1185">Reference proteome</keyword>
<evidence type="ECO:0000256" key="2">
    <source>
        <dbReference type="ARBA" id="ARBA00006679"/>
    </source>
</evidence>
<evidence type="ECO:0000256" key="6">
    <source>
        <dbReference type="ARBA" id="ARBA00023136"/>
    </source>
</evidence>
<keyword evidence="3" id="KW-1003">Cell membrane</keyword>
<dbReference type="EMBL" id="SPVH01000002">
    <property type="protein sequence ID" value="TFW14185.1"/>
    <property type="molecule type" value="Genomic_DNA"/>
</dbReference>
<protein>
    <submittedName>
        <fullName evidence="8">DoxX family protein</fullName>
    </submittedName>
</protein>
<evidence type="ECO:0000256" key="7">
    <source>
        <dbReference type="SAM" id="Phobius"/>
    </source>
</evidence>
<dbReference type="OrthoDB" id="9810206at2"/>
<evidence type="ECO:0000256" key="4">
    <source>
        <dbReference type="ARBA" id="ARBA00022692"/>
    </source>
</evidence>
<keyword evidence="5 7" id="KW-1133">Transmembrane helix</keyword>
<evidence type="ECO:0000313" key="8">
    <source>
        <dbReference type="EMBL" id="TFW14185.1"/>
    </source>
</evidence>
<dbReference type="PANTHER" id="PTHR33452">
    <property type="entry name" value="OXIDOREDUCTASE CATD-RELATED"/>
    <property type="match status" value="1"/>
</dbReference>
<dbReference type="InterPro" id="IPR051907">
    <property type="entry name" value="DoxX-like_oxidoreductase"/>
</dbReference>
<name>A0A4Y9S2M8_9CAUL</name>
<organism evidence="8 9">
    <name type="scientific">Brevundimonas intermedia</name>
    <dbReference type="NCBI Taxonomy" id="74315"/>
    <lineage>
        <taxon>Bacteria</taxon>
        <taxon>Pseudomonadati</taxon>
        <taxon>Pseudomonadota</taxon>
        <taxon>Alphaproteobacteria</taxon>
        <taxon>Caulobacterales</taxon>
        <taxon>Caulobacteraceae</taxon>
        <taxon>Brevundimonas</taxon>
    </lineage>
</organism>
<dbReference type="AlphaFoldDB" id="A0A4Y9S2M8"/>
<evidence type="ECO:0000313" key="9">
    <source>
        <dbReference type="Proteomes" id="UP000298216"/>
    </source>
</evidence>
<keyword evidence="4 7" id="KW-0812">Transmembrane</keyword>
<comment type="subcellular location">
    <subcellularLocation>
        <location evidence="1">Cell membrane</location>
        <topology evidence="1">Multi-pass membrane protein</topology>
    </subcellularLocation>
</comment>
<gene>
    <name evidence="8" type="ORF">EGY25_02965</name>
</gene>
<evidence type="ECO:0000256" key="1">
    <source>
        <dbReference type="ARBA" id="ARBA00004651"/>
    </source>
</evidence>
<evidence type="ECO:0000256" key="5">
    <source>
        <dbReference type="ARBA" id="ARBA00022989"/>
    </source>
</evidence>
<sequence length="142" mass="14779">MTTTSTMAKPNRASTPSNAAALAGRLLLAVIFLASGAGKIAAPAMTIGYIQSVGLPFAEVGYFLAILVEVIGGLALIIGFHTRWAALALAIFTIVAAVLFHNNLADQNQMIHFMKNLAITGGLLQVIAFGAGRVSIDERGRA</sequence>
<dbReference type="Pfam" id="PF07681">
    <property type="entry name" value="DoxX"/>
    <property type="match status" value="1"/>
</dbReference>
<proteinExistence type="inferred from homology"/>